<keyword evidence="2" id="KW-1185">Reference proteome</keyword>
<proteinExistence type="predicted"/>
<protein>
    <recommendedName>
        <fullName evidence="3">Small CPxCG-related zinc finger protein</fullName>
    </recommendedName>
</protein>
<dbReference type="Proteomes" id="UP001597187">
    <property type="component" value="Unassembled WGS sequence"/>
</dbReference>
<evidence type="ECO:0000313" key="2">
    <source>
        <dbReference type="Proteomes" id="UP001597187"/>
    </source>
</evidence>
<accession>A0ABD6AQT6</accession>
<organism evidence="1 2">
    <name type="scientific">Halomarina rubra</name>
    <dbReference type="NCBI Taxonomy" id="2071873"/>
    <lineage>
        <taxon>Archaea</taxon>
        <taxon>Methanobacteriati</taxon>
        <taxon>Methanobacteriota</taxon>
        <taxon>Stenosarchaea group</taxon>
        <taxon>Halobacteria</taxon>
        <taxon>Halobacteriales</taxon>
        <taxon>Natronomonadaceae</taxon>
        <taxon>Halomarina</taxon>
    </lineage>
</organism>
<dbReference type="AlphaFoldDB" id="A0ABD6AQT6"/>
<dbReference type="EMBL" id="JBHUDC010000001">
    <property type="protein sequence ID" value="MFD1511696.1"/>
    <property type="molecule type" value="Genomic_DNA"/>
</dbReference>
<sequence length="50" mass="5264">MNCRECGLAYTARERDDGTFILPTADGVCACGTDAVEAYDVDESPSTASD</sequence>
<name>A0ABD6AQT6_9EURY</name>
<evidence type="ECO:0008006" key="3">
    <source>
        <dbReference type="Google" id="ProtNLM"/>
    </source>
</evidence>
<dbReference type="RefSeq" id="WP_250871684.1">
    <property type="nucleotide sequence ID" value="NZ_JALXFV010000001.1"/>
</dbReference>
<reference evidence="1 2" key="1">
    <citation type="journal article" date="2019" name="Int. J. Syst. Evol. Microbiol.">
        <title>The Global Catalogue of Microorganisms (GCM) 10K type strain sequencing project: providing services to taxonomists for standard genome sequencing and annotation.</title>
        <authorList>
            <consortium name="The Broad Institute Genomics Platform"/>
            <consortium name="The Broad Institute Genome Sequencing Center for Infectious Disease"/>
            <person name="Wu L."/>
            <person name="Ma J."/>
        </authorList>
    </citation>
    <scope>NUCLEOTIDE SEQUENCE [LARGE SCALE GENOMIC DNA]</scope>
    <source>
        <strain evidence="1 2">CGMCC 1.12563</strain>
    </source>
</reference>
<evidence type="ECO:0000313" key="1">
    <source>
        <dbReference type="EMBL" id="MFD1511696.1"/>
    </source>
</evidence>
<comment type="caution">
    <text evidence="1">The sequence shown here is derived from an EMBL/GenBank/DDBJ whole genome shotgun (WGS) entry which is preliminary data.</text>
</comment>
<gene>
    <name evidence="1" type="ORF">ACFSBT_00200</name>
</gene>